<keyword evidence="3" id="KW-0862">Zinc</keyword>
<evidence type="ECO:0000256" key="4">
    <source>
        <dbReference type="SAM" id="MobiDB-lite"/>
    </source>
</evidence>
<dbReference type="InterPro" id="IPR029058">
    <property type="entry name" value="AB_hydrolase_fold"/>
</dbReference>
<feature type="compositionally biased region" description="Basic and acidic residues" evidence="4">
    <location>
        <begin position="37"/>
        <end position="59"/>
    </location>
</feature>
<dbReference type="InterPro" id="IPR052897">
    <property type="entry name" value="Sec-Metab_Biosynth_Hydrolase"/>
</dbReference>
<dbReference type="EMBL" id="JAAMPI010000964">
    <property type="protein sequence ID" value="KAF4627465.1"/>
    <property type="molecule type" value="Genomic_DNA"/>
</dbReference>
<evidence type="ECO:0000256" key="2">
    <source>
        <dbReference type="ARBA" id="ARBA00022771"/>
    </source>
</evidence>
<feature type="compositionally biased region" description="Low complexity" evidence="4">
    <location>
        <begin position="244"/>
        <end position="262"/>
    </location>
</feature>
<evidence type="ECO:0000256" key="3">
    <source>
        <dbReference type="ARBA" id="ARBA00022833"/>
    </source>
</evidence>
<evidence type="ECO:0000313" key="7">
    <source>
        <dbReference type="Proteomes" id="UP000566819"/>
    </source>
</evidence>
<organism evidence="6 7">
    <name type="scientific">Cudoniella acicularis</name>
    <dbReference type="NCBI Taxonomy" id="354080"/>
    <lineage>
        <taxon>Eukaryota</taxon>
        <taxon>Fungi</taxon>
        <taxon>Dikarya</taxon>
        <taxon>Ascomycota</taxon>
        <taxon>Pezizomycotina</taxon>
        <taxon>Leotiomycetes</taxon>
        <taxon>Helotiales</taxon>
        <taxon>Tricladiaceae</taxon>
        <taxon>Cudoniella</taxon>
    </lineage>
</organism>
<name>A0A8H4W0P7_9HELO</name>
<feature type="compositionally biased region" description="Polar residues" evidence="4">
    <location>
        <begin position="165"/>
        <end position="198"/>
    </location>
</feature>
<dbReference type="Pfam" id="PF12697">
    <property type="entry name" value="Abhydrolase_6"/>
    <property type="match status" value="1"/>
</dbReference>
<dbReference type="Gene3D" id="3.40.50.1820">
    <property type="entry name" value="alpha/beta hydrolase"/>
    <property type="match status" value="1"/>
</dbReference>
<evidence type="ECO:0000256" key="1">
    <source>
        <dbReference type="ARBA" id="ARBA00022723"/>
    </source>
</evidence>
<evidence type="ECO:0000259" key="5">
    <source>
        <dbReference type="Pfam" id="PF12697"/>
    </source>
</evidence>
<feature type="compositionally biased region" description="Low complexity" evidence="4">
    <location>
        <begin position="141"/>
        <end position="164"/>
    </location>
</feature>
<feature type="domain" description="AB hydrolase-1" evidence="5">
    <location>
        <begin position="780"/>
        <end position="1013"/>
    </location>
</feature>
<accession>A0A8H4W0P7</accession>
<dbReference type="SUPFAM" id="SSF53474">
    <property type="entry name" value="alpha/beta-Hydrolases"/>
    <property type="match status" value="1"/>
</dbReference>
<dbReference type="Gene3D" id="3.30.60.90">
    <property type="match status" value="1"/>
</dbReference>
<dbReference type="FunFam" id="3.30.60.90:FF:000039">
    <property type="entry name" value="Uncharacterized protein"/>
    <property type="match status" value="1"/>
</dbReference>
<feature type="region of interest" description="Disordered" evidence="4">
    <location>
        <begin position="37"/>
        <end position="281"/>
    </location>
</feature>
<dbReference type="InterPro" id="IPR000073">
    <property type="entry name" value="AB_hydrolase_1"/>
</dbReference>
<reference evidence="6 7" key="1">
    <citation type="submission" date="2020-03" db="EMBL/GenBank/DDBJ databases">
        <title>Draft Genome Sequence of Cudoniella acicularis.</title>
        <authorList>
            <person name="Buettner E."/>
            <person name="Kellner H."/>
        </authorList>
    </citation>
    <scope>NUCLEOTIDE SEQUENCE [LARGE SCALE GENOMIC DNA]</scope>
    <source>
        <strain evidence="6 7">DSM 108380</strain>
    </source>
</reference>
<protein>
    <recommendedName>
        <fullName evidence="5">AB hydrolase-1 domain-containing protein</fullName>
    </recommendedName>
</protein>
<dbReference type="PANTHER" id="PTHR37017:SF11">
    <property type="entry name" value="ESTERASE_LIPASE_THIOESTERASE DOMAIN-CONTAINING PROTEIN"/>
    <property type="match status" value="1"/>
</dbReference>
<dbReference type="Proteomes" id="UP000566819">
    <property type="component" value="Unassembled WGS sequence"/>
</dbReference>
<keyword evidence="1" id="KW-0479">Metal-binding</keyword>
<sequence>MEEEILRQIREEGLLDGIDLDNIDVNQEDQISERIAEAFRRRQSERARQERARRSETSERRRRPQSSAPTSRESSGDDAARASRSRRTHSRAPSAASAISTASAMSQSTEPSRPPLAMSAAHAAHLEVQSSDEGRRRRRTTSGSRSSTAPVAAAEAQTRPAARSSTDLSNRPQSLDLSTSRPSVSGAGRSTTEPSGQRVSELAAPRRSSRESQRATSSSPRTRNAARMETLPQPSGTMAIRSRAAPPSDVSVPSSAPSAASHAIEDQSMMPSPLSPKDVSRTSLSDRAFALSSGARPSSSAGQSLGTRNRAPLYPEPSLACARCAKPHIEYELHYNCAICFEGNYNVCLACYRKGDQDGNRVCLNWFGFGYAAWARWEKLIQSGDLPPDAEKPHMLTANRYLPPRIVPGGADGRRTLTTEDPFKRLQSGTFCAGCLAWANECYWRCDFCNEGDWGFCNLCVNQGKCCTHLLIPLTYKPPESDAPPLSPTRQHQMPPSATLLEGPNVLDIGHFKPLTFSTKCDICRCPIQPSSSRYHCFSCISRVPNTQPGDYDICTTCYPKLVASRRISAENGNNGWRRCLQGHRMIIIGFQDKGGSQRRAIVHDLVGGRDLCQEAYVSDENPDLLQWSWADKQHLKLVTVNVMNTPPSSIPGLVLSSTFPPDGGVGMTCTARWSWYPAEGADDELMFPKGAELRECKDVNGEWFHGTYMGAHRFGTDLLPLLTHLSDFFATCNATSASLESKSDALSPALSWRPRIRISGSSFTILSLKKKVNMSKPIFVCIPGPSHPAVVYDPLKAALSLHGFTAIPLHLPSIGGNPPTYDFTEDVVAIRTLVTQIVDSGAEVIVVLHSWGGLAGCEALQGLGKMERERRGLGGGVTRLVFIMAWVPKEGFQAAPRGDVSAMFAYMNTDLQAGIATIDPEAAISALYNDLPSPQAQYWTSQLLPQSLGIFWSKTTYSAWRYIPSTYVICGQDQNVTAEYAEMMLQDAKESTPNMIDTVERCEDAGHAVFLSKISWTVDMLRRAAGERT</sequence>
<dbReference type="AlphaFoldDB" id="A0A8H4W0P7"/>
<dbReference type="OrthoDB" id="1305878at2759"/>
<dbReference type="PANTHER" id="PTHR37017">
    <property type="entry name" value="AB HYDROLASE-1 DOMAIN-CONTAINING PROTEIN-RELATED"/>
    <property type="match status" value="1"/>
</dbReference>
<dbReference type="InterPro" id="IPR043145">
    <property type="entry name" value="Znf_ZZ_sf"/>
</dbReference>
<comment type="caution">
    <text evidence="6">The sequence shown here is derived from an EMBL/GenBank/DDBJ whole genome shotgun (WGS) entry which is preliminary data.</text>
</comment>
<keyword evidence="2" id="KW-0863">Zinc-finger</keyword>
<keyword evidence="7" id="KW-1185">Reference proteome</keyword>
<dbReference type="GO" id="GO:0008270">
    <property type="term" value="F:zinc ion binding"/>
    <property type="evidence" value="ECO:0007669"/>
    <property type="project" value="UniProtKB-KW"/>
</dbReference>
<evidence type="ECO:0000313" key="6">
    <source>
        <dbReference type="EMBL" id="KAF4627465.1"/>
    </source>
</evidence>
<gene>
    <name evidence="6" type="ORF">G7Y89_g10687</name>
</gene>
<feature type="compositionally biased region" description="Low complexity" evidence="4">
    <location>
        <begin position="91"/>
        <end position="108"/>
    </location>
</feature>
<proteinExistence type="predicted"/>